<organism evidence="1 2">
    <name type="scientific">Pseudomonas syringae</name>
    <dbReference type="NCBI Taxonomy" id="317"/>
    <lineage>
        <taxon>Bacteria</taxon>
        <taxon>Pseudomonadati</taxon>
        <taxon>Pseudomonadota</taxon>
        <taxon>Gammaproteobacteria</taxon>
        <taxon>Pseudomonadales</taxon>
        <taxon>Pseudomonadaceae</taxon>
        <taxon>Pseudomonas</taxon>
    </lineage>
</organism>
<dbReference type="RefSeq" id="WP_084917863.1">
    <property type="nucleotide sequence ID" value="NZ_JAHZNS010000006.1"/>
</dbReference>
<name>A0A244EQB8_PSESX</name>
<dbReference type="PANTHER" id="PTHR32305">
    <property type="match status" value="1"/>
</dbReference>
<dbReference type="NCBIfam" id="TIGR03696">
    <property type="entry name" value="Rhs_assc_core"/>
    <property type="match status" value="1"/>
</dbReference>
<protein>
    <submittedName>
        <fullName evidence="1">RHS repeat-associated core domain-containing protein</fullName>
    </submittedName>
</protein>
<dbReference type="OrthoDB" id="6888752at2"/>
<dbReference type="EMBL" id="MTSA01000010">
    <property type="protein sequence ID" value="OUM06705.1"/>
    <property type="molecule type" value="Genomic_DNA"/>
</dbReference>
<dbReference type="Gene3D" id="2.180.10.10">
    <property type="entry name" value="RHS repeat-associated core"/>
    <property type="match status" value="1"/>
</dbReference>
<sequence length="352" mass="37574">MSSPDVSPLGLYRYDAVDRLATCQPADQTSIRRFYQLNRLATAVQGNTRHSVIQADDLLLAAQRVGPDQTLTGLLATDQANSVLHSVEAMWSQAFAYSPYGLRSPQTAAVGIPGFTGQTIDPVTGHYLLGNGVRAFNPTLMRFNSPDALSPFGEGGLNAYAYCEGDPVNYSDPSGQNIRAVIIPISLLGSAMRKTFGLSRDAGEGFFEVAYKGLVPGDVSLALKGPRAQLDKALEPLGDSSSLFVRALRQVNNTFGSNNDQNLTLKQAFHYAKLAKQAASGEISDPTAFMRAAISWAKNLPRQGPVAFVGMVLNSGGTLFSGPAQIAKYKTGAALMKPVQQAKAIRSTTRTP</sequence>
<reference evidence="1 2" key="1">
    <citation type="submission" date="2017-01" db="EMBL/GenBank/DDBJ databases">
        <authorList>
            <person name="Mah S.A."/>
            <person name="Swanson W.J."/>
            <person name="Moy G.W."/>
            <person name="Vacquier V.D."/>
        </authorList>
    </citation>
    <scope>NUCLEOTIDE SEQUENCE [LARGE SCALE GENOMIC DNA]</scope>
    <source>
        <strain evidence="1">PDD-32b-74</strain>
    </source>
</reference>
<gene>
    <name evidence="1" type="ORF">BW686_14445</name>
</gene>
<proteinExistence type="predicted"/>
<evidence type="ECO:0000313" key="1">
    <source>
        <dbReference type="EMBL" id="OUM06705.1"/>
    </source>
</evidence>
<dbReference type="PANTHER" id="PTHR32305:SF15">
    <property type="entry name" value="PROTEIN RHSA-RELATED"/>
    <property type="match status" value="1"/>
</dbReference>
<dbReference type="InterPro" id="IPR022385">
    <property type="entry name" value="Rhs_assc_core"/>
</dbReference>
<dbReference type="SUPFAM" id="SSF56399">
    <property type="entry name" value="ADP-ribosylation"/>
    <property type="match status" value="1"/>
</dbReference>
<dbReference type="InterPro" id="IPR050708">
    <property type="entry name" value="T6SS_VgrG/RHS"/>
</dbReference>
<accession>A0A244EQB8</accession>
<dbReference type="AlphaFoldDB" id="A0A244EQB8"/>
<dbReference type="Proteomes" id="UP000195128">
    <property type="component" value="Unassembled WGS sequence"/>
</dbReference>
<evidence type="ECO:0000313" key="2">
    <source>
        <dbReference type="Proteomes" id="UP000195128"/>
    </source>
</evidence>
<comment type="caution">
    <text evidence="1">The sequence shown here is derived from an EMBL/GenBank/DDBJ whole genome shotgun (WGS) entry which is preliminary data.</text>
</comment>